<dbReference type="VEuPathDB" id="FungiDB:AJ78_01835"/>
<reference evidence="9 10" key="1">
    <citation type="submission" date="2015-07" db="EMBL/GenBank/DDBJ databases">
        <title>Emmonsia species relationships and genome sequence.</title>
        <authorList>
            <consortium name="The Broad Institute Genomics Platform"/>
            <person name="Cuomo C.A."/>
            <person name="Munoz J.F."/>
            <person name="Imamovic A."/>
            <person name="Priest M.E."/>
            <person name="Young S."/>
            <person name="Clay O.K."/>
            <person name="McEwen J.G."/>
        </authorList>
    </citation>
    <scope>NUCLEOTIDE SEQUENCE [LARGE SCALE GENOMIC DNA]</scope>
    <source>
        <strain evidence="9 10">UAMH 9510</strain>
    </source>
</reference>
<dbReference type="PANTHER" id="PTHR24208">
    <property type="entry name" value="LIM/HOMEOBOX PROTEIN LHX"/>
    <property type="match status" value="1"/>
</dbReference>
<evidence type="ECO:0000256" key="2">
    <source>
        <dbReference type="ARBA" id="ARBA00023125"/>
    </source>
</evidence>
<feature type="compositionally biased region" description="Polar residues" evidence="7">
    <location>
        <begin position="328"/>
        <end position="350"/>
    </location>
</feature>
<feature type="region of interest" description="Disordered" evidence="7">
    <location>
        <begin position="503"/>
        <end position="526"/>
    </location>
</feature>
<evidence type="ECO:0000256" key="5">
    <source>
        <dbReference type="PROSITE-ProRule" id="PRU00108"/>
    </source>
</evidence>
<evidence type="ECO:0000256" key="7">
    <source>
        <dbReference type="SAM" id="MobiDB-lite"/>
    </source>
</evidence>
<keyword evidence="10" id="KW-1185">Reference proteome</keyword>
<evidence type="ECO:0000313" key="10">
    <source>
        <dbReference type="Proteomes" id="UP000182235"/>
    </source>
</evidence>
<name>A0A1J9QS79_9EURO</name>
<sequence>MAPLISPISMYKAVTDWHKQQLEPQQTVIHPQGYRLLSTGMKNYEFPQTDPIDPKYVEQKLHSGIATICAITNQPTLDAKDTETKARREAGNKGSRLPQANAGYLEGNLEFSMPPTLTDSFAGAYLMSNPIKSDSIEGNDGDAGDEGDCETGIDIGTDGDHFEVQESYEDRDQYQPGGEGYVKATVDRQTQKKKMRRFRLSPNQTRFLMSEFSRQAHPDAAHRARLSKEIPGLSPRQVQVWFQNRRAKLKRLTSNDREKVLILRTSADDFDIAQAGRSPYGNWHQASNTLTSLGNYFNFNSPQERGDILTPLMIDIAGSPRDEEYATSPLSPSSTCGGYLPSPTSASASGSEPEFSLISTEGDRAALYASFSNQQPSAPRYIGPFTRSRSFPNAFSQTPYLHSSGLHQPDRTRPRAGSLGSPLQASISYTQTITDYGTPDYSSLALDMPYTTQLFENTVSQTCTGINLGQAPQSELNGLGPSKPASLRLRTMPTSLPLESHAKTEYTQSSHPLQSAPLSGNTPHEDQISPLSTTFDTNPFGTSFCERNSSSSSLPVPFFPFGSTGNLQADFSTHEDFGNSIDMQSPPDELRNKAYPSGFGFPETK</sequence>
<feature type="domain" description="Homeobox" evidence="8">
    <location>
        <begin position="191"/>
        <end position="252"/>
    </location>
</feature>
<dbReference type="InterPro" id="IPR001356">
    <property type="entry name" value="HD"/>
</dbReference>
<dbReference type="GO" id="GO:0000981">
    <property type="term" value="F:DNA-binding transcription factor activity, RNA polymerase II-specific"/>
    <property type="evidence" value="ECO:0007669"/>
    <property type="project" value="TreeGrafter"/>
</dbReference>
<feature type="region of interest" description="Disordered" evidence="7">
    <location>
        <begin position="322"/>
        <end position="356"/>
    </location>
</feature>
<keyword evidence="3 5" id="KW-0371">Homeobox</keyword>
<evidence type="ECO:0000256" key="1">
    <source>
        <dbReference type="ARBA" id="ARBA00004123"/>
    </source>
</evidence>
<evidence type="ECO:0000313" key="9">
    <source>
        <dbReference type="EMBL" id="OJD18117.1"/>
    </source>
</evidence>
<dbReference type="STRING" id="1447872.A0A1J9QS79"/>
<dbReference type="PROSITE" id="PS50071">
    <property type="entry name" value="HOMEOBOX_2"/>
    <property type="match status" value="1"/>
</dbReference>
<feature type="region of interest" description="Disordered" evidence="7">
    <location>
        <begin position="573"/>
        <end position="605"/>
    </location>
</feature>
<gene>
    <name evidence="9" type="ORF">AJ78_01835</name>
</gene>
<dbReference type="Proteomes" id="UP000182235">
    <property type="component" value="Unassembled WGS sequence"/>
</dbReference>
<dbReference type="SUPFAM" id="SSF46689">
    <property type="entry name" value="Homeodomain-like"/>
    <property type="match status" value="1"/>
</dbReference>
<keyword evidence="2 5" id="KW-0238">DNA-binding</keyword>
<dbReference type="Gene3D" id="1.10.10.60">
    <property type="entry name" value="Homeodomain-like"/>
    <property type="match status" value="1"/>
</dbReference>
<dbReference type="OrthoDB" id="6159439at2759"/>
<dbReference type="GO" id="GO:0005634">
    <property type="term" value="C:nucleus"/>
    <property type="evidence" value="ECO:0007669"/>
    <property type="project" value="UniProtKB-SubCell"/>
</dbReference>
<dbReference type="GO" id="GO:0000977">
    <property type="term" value="F:RNA polymerase II transcription regulatory region sequence-specific DNA binding"/>
    <property type="evidence" value="ECO:0007669"/>
    <property type="project" value="TreeGrafter"/>
</dbReference>
<dbReference type="EMBL" id="LGRN01000045">
    <property type="protein sequence ID" value="OJD18117.1"/>
    <property type="molecule type" value="Genomic_DNA"/>
</dbReference>
<feature type="DNA-binding region" description="Homeobox" evidence="5">
    <location>
        <begin position="193"/>
        <end position="253"/>
    </location>
</feature>
<comment type="subcellular location">
    <subcellularLocation>
        <location evidence="1 5 6">Nucleus</location>
    </subcellularLocation>
</comment>
<evidence type="ECO:0000256" key="3">
    <source>
        <dbReference type="ARBA" id="ARBA00023155"/>
    </source>
</evidence>
<evidence type="ECO:0000256" key="6">
    <source>
        <dbReference type="RuleBase" id="RU000682"/>
    </source>
</evidence>
<evidence type="ECO:0000259" key="8">
    <source>
        <dbReference type="PROSITE" id="PS50071"/>
    </source>
</evidence>
<evidence type="ECO:0000256" key="4">
    <source>
        <dbReference type="ARBA" id="ARBA00023242"/>
    </source>
</evidence>
<dbReference type="SMART" id="SM00389">
    <property type="entry name" value="HOX"/>
    <property type="match status" value="1"/>
</dbReference>
<feature type="compositionally biased region" description="Polar residues" evidence="7">
    <location>
        <begin position="505"/>
        <end position="522"/>
    </location>
</feature>
<feature type="region of interest" description="Disordered" evidence="7">
    <location>
        <begin position="393"/>
        <end position="422"/>
    </location>
</feature>
<dbReference type="InterPro" id="IPR050453">
    <property type="entry name" value="LIM_Homeobox_TF"/>
</dbReference>
<proteinExistence type="predicted"/>
<dbReference type="InterPro" id="IPR009057">
    <property type="entry name" value="Homeodomain-like_sf"/>
</dbReference>
<accession>A0A1J9QS79</accession>
<comment type="caution">
    <text evidence="9">The sequence shown here is derived from an EMBL/GenBank/DDBJ whole genome shotgun (WGS) entry which is preliminary data.</text>
</comment>
<organism evidence="9 10">
    <name type="scientific">Emergomyces pasteurianus Ep9510</name>
    <dbReference type="NCBI Taxonomy" id="1447872"/>
    <lineage>
        <taxon>Eukaryota</taxon>
        <taxon>Fungi</taxon>
        <taxon>Dikarya</taxon>
        <taxon>Ascomycota</taxon>
        <taxon>Pezizomycotina</taxon>
        <taxon>Eurotiomycetes</taxon>
        <taxon>Eurotiomycetidae</taxon>
        <taxon>Onygenales</taxon>
        <taxon>Ajellomycetaceae</taxon>
        <taxon>Emergomyces</taxon>
    </lineage>
</organism>
<keyword evidence="4 5" id="KW-0539">Nucleus</keyword>
<protein>
    <recommendedName>
        <fullName evidence="8">Homeobox domain-containing protein</fullName>
    </recommendedName>
</protein>
<dbReference type="AlphaFoldDB" id="A0A1J9QS79"/>
<dbReference type="CDD" id="cd00086">
    <property type="entry name" value="homeodomain"/>
    <property type="match status" value="1"/>
</dbReference>
<dbReference type="Pfam" id="PF00046">
    <property type="entry name" value="Homeodomain"/>
    <property type="match status" value="1"/>
</dbReference>
<dbReference type="PANTHER" id="PTHR24208:SF166">
    <property type="entry name" value="LIM HOMEOBOX TRANSCRIPTION FACTOR 1 ALPHA, ISOFORM B"/>
    <property type="match status" value="1"/>
</dbReference>